<organism evidence="2 3">
    <name type="scientific">Pseudozobellia thermophila</name>
    <dbReference type="NCBI Taxonomy" id="192903"/>
    <lineage>
        <taxon>Bacteria</taxon>
        <taxon>Pseudomonadati</taxon>
        <taxon>Bacteroidota</taxon>
        <taxon>Flavobacteriia</taxon>
        <taxon>Flavobacteriales</taxon>
        <taxon>Flavobacteriaceae</taxon>
        <taxon>Pseudozobellia</taxon>
    </lineage>
</organism>
<evidence type="ECO:0000313" key="2">
    <source>
        <dbReference type="EMBL" id="SHJ02885.1"/>
    </source>
</evidence>
<proteinExistence type="predicted"/>
<dbReference type="Proteomes" id="UP000184543">
    <property type="component" value="Unassembled WGS sequence"/>
</dbReference>
<dbReference type="AlphaFoldDB" id="A0A1M6FYQ6"/>
<feature type="domain" description="AB hydrolase-1" evidence="1">
    <location>
        <begin position="20"/>
        <end position="130"/>
    </location>
</feature>
<dbReference type="EMBL" id="FQYU01000002">
    <property type="protein sequence ID" value="SHJ02885.1"/>
    <property type="molecule type" value="Genomic_DNA"/>
</dbReference>
<dbReference type="PANTHER" id="PTHR43433:SF5">
    <property type="entry name" value="AB HYDROLASE-1 DOMAIN-CONTAINING PROTEIN"/>
    <property type="match status" value="1"/>
</dbReference>
<gene>
    <name evidence="2" type="ORF">SAMN04488513_102607</name>
</gene>
<dbReference type="PANTHER" id="PTHR43433">
    <property type="entry name" value="HYDROLASE, ALPHA/BETA FOLD FAMILY PROTEIN"/>
    <property type="match status" value="1"/>
</dbReference>
<dbReference type="InterPro" id="IPR000073">
    <property type="entry name" value="AB_hydrolase_1"/>
</dbReference>
<dbReference type="OrthoDB" id="9780932at2"/>
<dbReference type="SUPFAM" id="SSF53474">
    <property type="entry name" value="alpha/beta-Hydrolases"/>
    <property type="match status" value="1"/>
</dbReference>
<keyword evidence="3" id="KW-1185">Reference proteome</keyword>
<dbReference type="Pfam" id="PF00561">
    <property type="entry name" value="Abhydrolase_1"/>
    <property type="match status" value="1"/>
</dbReference>
<sequence length="268" mass="29799">MPYIQANGIRLHYEERGSGKPLLLIMGITADLSVWEKHVSYWEKHYRCILFDNRGVGLSEKPEGPYTTAQMADDSAALLDALGISKAAVVGVSMGGAIALQLAIRHQASVASLVLMCPWASCDRKTKAVFTHMMHAKAHLRPEHFSNFVQQLIFHKSTWDDDTEYEGLIAGQKEAALGETPQPLHGLEGQAHACISHNVVGQLPEIKVPSLVIGGKEDQFIPEWMALEVANGIPDSEIHLYENAGHAFHWEKLEDFNPRVLNWLKAKY</sequence>
<dbReference type="InterPro" id="IPR029058">
    <property type="entry name" value="AB_hydrolase_fold"/>
</dbReference>
<dbReference type="STRING" id="192903.SAMN04488513_102607"/>
<dbReference type="RefSeq" id="WP_072991616.1">
    <property type="nucleotide sequence ID" value="NZ_FQYU01000002.1"/>
</dbReference>
<reference evidence="3" key="1">
    <citation type="submission" date="2016-11" db="EMBL/GenBank/DDBJ databases">
        <authorList>
            <person name="Varghese N."/>
            <person name="Submissions S."/>
        </authorList>
    </citation>
    <scope>NUCLEOTIDE SEQUENCE [LARGE SCALE GENOMIC DNA]</scope>
    <source>
        <strain evidence="3">DSM 19858</strain>
    </source>
</reference>
<dbReference type="Gene3D" id="3.40.50.1820">
    <property type="entry name" value="alpha/beta hydrolase"/>
    <property type="match status" value="1"/>
</dbReference>
<evidence type="ECO:0000313" key="3">
    <source>
        <dbReference type="Proteomes" id="UP000184543"/>
    </source>
</evidence>
<dbReference type="PRINTS" id="PR00111">
    <property type="entry name" value="ABHYDROLASE"/>
</dbReference>
<dbReference type="InterPro" id="IPR050471">
    <property type="entry name" value="AB_hydrolase"/>
</dbReference>
<evidence type="ECO:0000259" key="1">
    <source>
        <dbReference type="Pfam" id="PF00561"/>
    </source>
</evidence>
<accession>A0A1M6FYQ6</accession>
<protein>
    <submittedName>
        <fullName evidence="2">Pimeloyl-ACP methyl ester carboxylesterase</fullName>
    </submittedName>
</protein>
<name>A0A1M6FYQ6_9FLAO</name>